<keyword evidence="1" id="KW-0472">Membrane</keyword>
<dbReference type="eggNOG" id="COG3601">
    <property type="taxonomic scope" value="Bacteria"/>
</dbReference>
<evidence type="ECO:0008006" key="4">
    <source>
        <dbReference type="Google" id="ProtNLM"/>
    </source>
</evidence>
<dbReference type="EMBL" id="CP006682">
    <property type="protein sequence ID" value="AHB36143.1"/>
    <property type="molecule type" value="Genomic_DNA"/>
</dbReference>
<feature type="transmembrane region" description="Helical" evidence="1">
    <location>
        <begin position="145"/>
        <end position="166"/>
    </location>
</feature>
<proteinExistence type="predicted"/>
<dbReference type="Gene3D" id="1.10.1760.20">
    <property type="match status" value="1"/>
</dbReference>
<dbReference type="PATRIC" id="fig|1276258.3.peg.292"/>
<feature type="transmembrane region" description="Helical" evidence="1">
    <location>
        <begin position="37"/>
        <end position="61"/>
    </location>
</feature>
<dbReference type="STRING" id="1276258.SAPIS_v1c02970"/>
<keyword evidence="3" id="KW-1185">Reference proteome</keyword>
<organism evidence="2 3">
    <name type="scientific">Spiroplasma apis B31</name>
    <dbReference type="NCBI Taxonomy" id="1276258"/>
    <lineage>
        <taxon>Bacteria</taxon>
        <taxon>Bacillati</taxon>
        <taxon>Mycoplasmatota</taxon>
        <taxon>Mollicutes</taxon>
        <taxon>Entomoplasmatales</taxon>
        <taxon>Spiroplasmataceae</taxon>
        <taxon>Spiroplasma</taxon>
    </lineage>
</organism>
<sequence>MKNFKSLPTDKENIILKDKNLKKDRWKSYFRLNTQRITIMAMLLAFNLFLSWLSVILFSLIPIYNFLRIEISFFSFLICWKLINGFYAMLLVFPATWMRFIGIDPLAEPIGVLAMNLSDSFSLGMFILFAWIFRTKVVLKVKYGVYIKLLIVSLIVISLTSLWNTFLNFSFLLKLYGAEGLKTLPFALILIGFNYLKFTLNYGIFISIYKTIDKIAPRDF</sequence>
<dbReference type="RefSeq" id="WP_023789077.1">
    <property type="nucleotide sequence ID" value="NC_022998.1"/>
</dbReference>
<feature type="transmembrane region" description="Helical" evidence="1">
    <location>
        <begin position="73"/>
        <end position="93"/>
    </location>
</feature>
<reference evidence="2 3" key="1">
    <citation type="journal article" date="2014" name="Genome Announc.">
        <title>Complete Genome Sequence of Spiroplasma apis B31T (ATCC 33834), a Bacterium Associated with May Disease of Honeybees (Apis mellifera).</title>
        <authorList>
            <person name="Ku C."/>
            <person name="Lo W.S."/>
            <person name="Chen L.L."/>
            <person name="Kuo C.H."/>
        </authorList>
    </citation>
    <scope>NUCLEOTIDE SEQUENCE [LARGE SCALE GENOMIC DNA]</scope>
    <source>
        <strain evidence="2">B31</strain>
    </source>
</reference>
<gene>
    <name evidence="2" type="ORF">SAPIS_v1c02970</name>
</gene>
<dbReference type="AlphaFoldDB" id="V5RI57"/>
<feature type="transmembrane region" description="Helical" evidence="1">
    <location>
        <begin position="186"/>
        <end position="209"/>
    </location>
</feature>
<name>V5RI57_SPIAP</name>
<feature type="transmembrane region" description="Helical" evidence="1">
    <location>
        <begin position="113"/>
        <end position="133"/>
    </location>
</feature>
<evidence type="ECO:0000256" key="1">
    <source>
        <dbReference type="SAM" id="Phobius"/>
    </source>
</evidence>
<keyword evidence="1" id="KW-0812">Transmembrane</keyword>
<protein>
    <recommendedName>
        <fullName evidence="4">ECF transporter S component</fullName>
    </recommendedName>
</protein>
<dbReference type="OrthoDB" id="389220at2"/>
<evidence type="ECO:0000313" key="2">
    <source>
        <dbReference type="EMBL" id="AHB36143.1"/>
    </source>
</evidence>
<dbReference type="HOGENOM" id="CLU_105834_0_0_14"/>
<dbReference type="KEGG" id="sapi:SAPIS_v1c02970"/>
<dbReference type="Proteomes" id="UP000018550">
    <property type="component" value="Chromosome"/>
</dbReference>
<evidence type="ECO:0000313" key="3">
    <source>
        <dbReference type="Proteomes" id="UP000018550"/>
    </source>
</evidence>
<keyword evidence="1" id="KW-1133">Transmembrane helix</keyword>
<accession>V5RI57</accession>